<evidence type="ECO:0000256" key="4">
    <source>
        <dbReference type="ARBA" id="ARBA00022553"/>
    </source>
</evidence>
<evidence type="ECO:0000256" key="3">
    <source>
        <dbReference type="ARBA" id="ARBA00022448"/>
    </source>
</evidence>
<dbReference type="Pfam" id="PF00690">
    <property type="entry name" value="Cation_ATPase_N"/>
    <property type="match status" value="1"/>
</dbReference>
<feature type="transmembrane region" description="Helical" evidence="14">
    <location>
        <begin position="241"/>
        <end position="270"/>
    </location>
</feature>
<evidence type="ECO:0000256" key="11">
    <source>
        <dbReference type="ARBA" id="ARBA00022989"/>
    </source>
</evidence>
<keyword evidence="8" id="KW-0067">ATP-binding</keyword>
<dbReference type="SUPFAM" id="SSF81653">
    <property type="entry name" value="Calcium ATPase, transduction domain A"/>
    <property type="match status" value="1"/>
</dbReference>
<evidence type="ECO:0000256" key="12">
    <source>
        <dbReference type="ARBA" id="ARBA00023065"/>
    </source>
</evidence>
<dbReference type="Pfam" id="PF00689">
    <property type="entry name" value="Cation_ATPase_C"/>
    <property type="match status" value="1"/>
</dbReference>
<keyword evidence="6" id="KW-0547">Nucleotide-binding</keyword>
<dbReference type="AlphaFoldDB" id="A0AAD9R772"/>
<reference evidence="16" key="1">
    <citation type="journal article" date="2023" name="G3 (Bethesda)">
        <title>Whole genome assembly and annotation of the endangered Caribbean coral Acropora cervicornis.</title>
        <authorList>
            <person name="Selwyn J.D."/>
            <person name="Vollmer S.V."/>
        </authorList>
    </citation>
    <scope>NUCLEOTIDE SEQUENCE</scope>
    <source>
        <strain evidence="16">K2</strain>
    </source>
</reference>
<dbReference type="EMBL" id="JARQWQ010000001">
    <property type="protein sequence ID" value="KAK2574331.1"/>
    <property type="molecule type" value="Genomic_DNA"/>
</dbReference>
<evidence type="ECO:0000313" key="17">
    <source>
        <dbReference type="Proteomes" id="UP001249851"/>
    </source>
</evidence>
<dbReference type="InterPro" id="IPR018303">
    <property type="entry name" value="ATPase_P-typ_P_site"/>
</dbReference>
<keyword evidence="9" id="KW-0460">Magnesium</keyword>
<dbReference type="SUPFAM" id="SSF81665">
    <property type="entry name" value="Calcium ATPase, transmembrane domain M"/>
    <property type="match status" value="1"/>
</dbReference>
<keyword evidence="10" id="KW-1278">Translocase</keyword>
<evidence type="ECO:0000256" key="1">
    <source>
        <dbReference type="ARBA" id="ARBA00004127"/>
    </source>
</evidence>
<evidence type="ECO:0000256" key="10">
    <source>
        <dbReference type="ARBA" id="ARBA00022967"/>
    </source>
</evidence>
<evidence type="ECO:0000259" key="15">
    <source>
        <dbReference type="SMART" id="SM00831"/>
    </source>
</evidence>
<evidence type="ECO:0000313" key="16">
    <source>
        <dbReference type="EMBL" id="KAK2574331.1"/>
    </source>
</evidence>
<dbReference type="SUPFAM" id="SSF81660">
    <property type="entry name" value="Metal cation-transporting ATPase, ATP-binding domain N"/>
    <property type="match status" value="1"/>
</dbReference>
<feature type="transmembrane region" description="Helical" evidence="14">
    <location>
        <begin position="84"/>
        <end position="107"/>
    </location>
</feature>
<dbReference type="GO" id="GO:0005388">
    <property type="term" value="F:P-type calcium transporter activity"/>
    <property type="evidence" value="ECO:0007669"/>
    <property type="project" value="UniProtKB-EC"/>
</dbReference>
<dbReference type="FunFam" id="3.40.1110.10:FF:000003">
    <property type="entry name" value="Calcium-transporting ATPase"/>
    <property type="match status" value="1"/>
</dbReference>
<dbReference type="GO" id="GO:0016887">
    <property type="term" value="F:ATP hydrolysis activity"/>
    <property type="evidence" value="ECO:0007669"/>
    <property type="project" value="InterPro"/>
</dbReference>
<comment type="subcellular location">
    <subcellularLocation>
        <location evidence="1">Endomembrane system</location>
        <topology evidence="1">Multi-pass membrane protein</topology>
    </subcellularLocation>
</comment>
<dbReference type="PRINTS" id="PR00121">
    <property type="entry name" value="NAKATPASE"/>
</dbReference>
<dbReference type="SFLD" id="SFLDF00027">
    <property type="entry name" value="p-type_atpase"/>
    <property type="match status" value="1"/>
</dbReference>
<feature type="transmembrane region" description="Helical" evidence="14">
    <location>
        <begin position="60"/>
        <end position="78"/>
    </location>
</feature>
<name>A0AAD9R772_ACRCE</name>
<feature type="transmembrane region" description="Helical" evidence="14">
    <location>
        <begin position="841"/>
        <end position="860"/>
    </location>
</feature>
<sequence length="914" mass="100765">MELSHTYPASDVLNYFSVNEARGLSLEALSLAQEKYGPNELPAEEGKPLWKLVLEQFDDLLIKILLAAAVISFVLALFEEGEDRTTAFVEPFVILVILIINAIIGVWQERNAESAIEALKEYEPEVAKVLRQNKSGIQRIKARDLVPGDIVEVAVGDKVPADIRITSIKSTTLRVDQSILTGKIRDEMVDTEEERTPLQQKLDEFAQQLSKVITVICIAVWAINIGHFSDPVHGGSWLKGAVYYFKIAVALAVAAIPEGLPAVITTCLALGTRRMAKKNAIVRSLPSVETLGCTSVICSDKTGTLTTNQMSVHKVFILNEVRRDHATFHEFEVEGTTYDPVGDVTLGGRRINTQDFEALPEFATICAMCNDSSVDYNAVRDAYEKVGESTETALTVLVEKLNVFGTNLVGMSKADLANTCNNVIKSHFSKEFTLEFSRDRKSMSVYCTPIADGPNSVHDNKPKMFVKGAPESIIERCNFMRVGKSTLPLIANTKKQIMELVKQYGTGADTLRCLALATVDEPIPLSEMDLEASEKFAGYEVAGMLDPPRKEVKDSIEKCRGAGIRVIVITGDNKVCETEACLLFSRVEPSHKSKIVEYLQADGEISAMTGDGVNDAPALKKAEIGVAMGSGTAVAKSASEMVLADDNFSTIVAAVEEGRSIYDNTKQFIRYLISSNIGEVVSIFLTAALGMPEALIPVQLLWVNLMTDGPPATALSFNPPDVDIMMKPPRKAKEALISGWLFFRYLAIGIYVGVATVAASAWWFMFYENGPKVSYYQLTHHMQCTTDRTNFDGVNCEVFGDLHPMTMALSVLVTIEMFNALNSLSENQSLFVMPPWRNPSLITAIAASFIMHFVILYFKITNTIFRITPLNWDEWVAVLYFSFPVIILDEVLKLFSRIIAESSHPSPKTKVKSN</sequence>
<dbReference type="InterPro" id="IPR059000">
    <property type="entry name" value="ATPase_P-type_domA"/>
</dbReference>
<evidence type="ECO:0000256" key="6">
    <source>
        <dbReference type="ARBA" id="ARBA00022741"/>
    </source>
</evidence>
<keyword evidence="13 14" id="KW-0472">Membrane</keyword>
<gene>
    <name evidence="16" type="ORF">P5673_000483</name>
</gene>
<feature type="domain" description="Cation-transporting P-type ATPase N-terminal" evidence="15">
    <location>
        <begin position="3"/>
        <end position="77"/>
    </location>
</feature>
<dbReference type="FunFam" id="1.20.1110.10:FF:000065">
    <property type="entry name" value="Sarcoplasmic/endoplasmic reticulum calcium ATPase 1"/>
    <property type="match status" value="2"/>
</dbReference>
<evidence type="ECO:0000256" key="14">
    <source>
        <dbReference type="SAM" id="Phobius"/>
    </source>
</evidence>
<dbReference type="InterPro" id="IPR023214">
    <property type="entry name" value="HAD_sf"/>
</dbReference>
<evidence type="ECO:0000256" key="8">
    <source>
        <dbReference type="ARBA" id="ARBA00022840"/>
    </source>
</evidence>
<dbReference type="InterPro" id="IPR023298">
    <property type="entry name" value="ATPase_P-typ_TM_dom_sf"/>
</dbReference>
<keyword evidence="4" id="KW-0597">Phosphoprotein</keyword>
<dbReference type="InterPro" id="IPR008250">
    <property type="entry name" value="ATPase_P-typ_transduc_dom_A_sf"/>
</dbReference>
<evidence type="ECO:0000256" key="7">
    <source>
        <dbReference type="ARBA" id="ARBA00022837"/>
    </source>
</evidence>
<accession>A0AAD9R772</accession>
<dbReference type="CDD" id="cd02083">
    <property type="entry name" value="P-type_ATPase_SERCA"/>
    <property type="match status" value="1"/>
</dbReference>
<keyword evidence="7" id="KW-0106">Calcium</keyword>
<feature type="transmembrane region" description="Helical" evidence="14">
    <location>
        <begin position="735"/>
        <end position="765"/>
    </location>
</feature>
<dbReference type="GO" id="GO:0005524">
    <property type="term" value="F:ATP binding"/>
    <property type="evidence" value="ECO:0007669"/>
    <property type="project" value="UniProtKB-KW"/>
</dbReference>
<dbReference type="Gene3D" id="3.40.1110.10">
    <property type="entry name" value="Calcium-transporting ATPase, cytoplasmic domain N"/>
    <property type="match status" value="1"/>
</dbReference>
<dbReference type="InterPro" id="IPR023299">
    <property type="entry name" value="ATPase_P-typ_cyto_dom_N"/>
</dbReference>
<keyword evidence="12" id="KW-0406">Ion transport</keyword>
<protein>
    <recommendedName>
        <fullName evidence="2">P-type Ca(2+) transporter</fullName>
        <ecNumber evidence="2">7.2.2.10</ecNumber>
    </recommendedName>
</protein>
<dbReference type="SUPFAM" id="SSF56784">
    <property type="entry name" value="HAD-like"/>
    <property type="match status" value="1"/>
</dbReference>
<dbReference type="Gene3D" id="3.40.50.1000">
    <property type="entry name" value="HAD superfamily/HAD-like"/>
    <property type="match status" value="1"/>
</dbReference>
<feature type="transmembrane region" description="Helical" evidence="14">
    <location>
        <begin position="209"/>
        <end position="229"/>
    </location>
</feature>
<dbReference type="PANTHER" id="PTHR42861">
    <property type="entry name" value="CALCIUM-TRANSPORTING ATPASE"/>
    <property type="match status" value="1"/>
</dbReference>
<evidence type="ECO:0000256" key="9">
    <source>
        <dbReference type="ARBA" id="ARBA00022842"/>
    </source>
</evidence>
<keyword evidence="17" id="KW-1185">Reference proteome</keyword>
<dbReference type="GO" id="GO:0016020">
    <property type="term" value="C:membrane"/>
    <property type="evidence" value="ECO:0007669"/>
    <property type="project" value="InterPro"/>
</dbReference>
<evidence type="ECO:0000256" key="13">
    <source>
        <dbReference type="ARBA" id="ARBA00023136"/>
    </source>
</evidence>
<dbReference type="SFLD" id="SFLDS00003">
    <property type="entry name" value="Haloacid_Dehalogenase"/>
    <property type="match status" value="1"/>
</dbReference>
<dbReference type="Pfam" id="PF00122">
    <property type="entry name" value="E1-E2_ATPase"/>
    <property type="match status" value="1"/>
</dbReference>
<dbReference type="InterPro" id="IPR044492">
    <property type="entry name" value="P_typ_ATPase_HD_dom"/>
</dbReference>
<dbReference type="InterPro" id="IPR004014">
    <property type="entry name" value="ATPase_P-typ_cation-transptr_N"/>
</dbReference>
<dbReference type="NCBIfam" id="TIGR01494">
    <property type="entry name" value="ATPase_P-type"/>
    <property type="match status" value="2"/>
</dbReference>
<keyword evidence="3" id="KW-0813">Transport</keyword>
<dbReference type="GO" id="GO:0012505">
    <property type="term" value="C:endomembrane system"/>
    <property type="evidence" value="ECO:0007669"/>
    <property type="project" value="UniProtKB-SubCell"/>
</dbReference>
<dbReference type="Gene3D" id="1.20.1110.10">
    <property type="entry name" value="Calcium-transporting ATPase, transmembrane domain"/>
    <property type="match status" value="3"/>
</dbReference>
<dbReference type="FunFam" id="2.70.150.10:FF:000160">
    <property type="entry name" value="Sarcoplasmic/endoplasmic reticulum calcium ATPase 1"/>
    <property type="match status" value="1"/>
</dbReference>
<proteinExistence type="predicted"/>
<dbReference type="EC" id="7.2.2.10" evidence="2"/>
<dbReference type="InterPro" id="IPR036412">
    <property type="entry name" value="HAD-like_sf"/>
</dbReference>
<keyword evidence="5 14" id="KW-0812">Transmembrane</keyword>
<dbReference type="SMART" id="SM00831">
    <property type="entry name" value="Cation_ATPase_N"/>
    <property type="match status" value="1"/>
</dbReference>
<dbReference type="SFLD" id="SFLDG00002">
    <property type="entry name" value="C1.7:_P-type_atpase_like"/>
    <property type="match status" value="1"/>
</dbReference>
<dbReference type="Pfam" id="PF08282">
    <property type="entry name" value="Hydrolase_3"/>
    <property type="match status" value="1"/>
</dbReference>
<dbReference type="InterPro" id="IPR006068">
    <property type="entry name" value="ATPase_P-typ_cation-transptr_C"/>
</dbReference>
<evidence type="ECO:0000256" key="5">
    <source>
        <dbReference type="ARBA" id="ARBA00022692"/>
    </source>
</evidence>
<organism evidence="16 17">
    <name type="scientific">Acropora cervicornis</name>
    <name type="common">Staghorn coral</name>
    <dbReference type="NCBI Taxonomy" id="6130"/>
    <lineage>
        <taxon>Eukaryota</taxon>
        <taxon>Metazoa</taxon>
        <taxon>Cnidaria</taxon>
        <taxon>Anthozoa</taxon>
        <taxon>Hexacorallia</taxon>
        <taxon>Scleractinia</taxon>
        <taxon>Astrocoeniina</taxon>
        <taxon>Acroporidae</taxon>
        <taxon>Acropora</taxon>
    </lineage>
</organism>
<dbReference type="PROSITE" id="PS00154">
    <property type="entry name" value="ATPASE_E1_E2"/>
    <property type="match status" value="1"/>
</dbReference>
<dbReference type="Pfam" id="PF13246">
    <property type="entry name" value="Cation_ATPase"/>
    <property type="match status" value="1"/>
</dbReference>
<dbReference type="InterPro" id="IPR001757">
    <property type="entry name" value="P_typ_ATPase"/>
</dbReference>
<reference evidence="16" key="2">
    <citation type="journal article" date="2023" name="Science">
        <title>Genomic signatures of disease resistance in endangered staghorn corals.</title>
        <authorList>
            <person name="Vollmer S.V."/>
            <person name="Selwyn J.D."/>
            <person name="Despard B.A."/>
            <person name="Roesel C.L."/>
        </authorList>
    </citation>
    <scope>NUCLEOTIDE SEQUENCE</scope>
    <source>
        <strain evidence="16">K2</strain>
    </source>
</reference>
<dbReference type="PRINTS" id="PR00119">
    <property type="entry name" value="CATATPASE"/>
</dbReference>
<evidence type="ECO:0000256" key="2">
    <source>
        <dbReference type="ARBA" id="ARBA00012790"/>
    </source>
</evidence>
<dbReference type="Proteomes" id="UP001249851">
    <property type="component" value="Unassembled WGS sequence"/>
</dbReference>
<keyword evidence="11 14" id="KW-1133">Transmembrane helix</keyword>
<comment type="caution">
    <text evidence="16">The sequence shown here is derived from an EMBL/GenBank/DDBJ whole genome shotgun (WGS) entry which is preliminary data.</text>
</comment>